<gene>
    <name evidence="2" type="ORF">AC244_11470</name>
</gene>
<reference evidence="3" key="1">
    <citation type="submission" date="2015-07" db="EMBL/GenBank/DDBJ databases">
        <title>Whole genome sequence of an Ensifer adhaerens strain isolated from a cave pool in the Wind Cave National Park.</title>
        <authorList>
            <person name="Eng W.W.H."/>
            <person name="Gan H.M."/>
            <person name="Barton H.A."/>
            <person name="Savka M.A."/>
        </authorList>
    </citation>
    <scope>NUCLEOTIDE SEQUENCE [LARGE SCALE GENOMIC DNA]</scope>
    <source>
        <strain evidence="3">SD006</strain>
    </source>
</reference>
<name>A0A0L8BXT4_ENSAD</name>
<evidence type="ECO:0000313" key="3">
    <source>
        <dbReference type="Proteomes" id="UP000037425"/>
    </source>
</evidence>
<protein>
    <submittedName>
        <fullName evidence="2">Uncharacterized protein</fullName>
    </submittedName>
</protein>
<dbReference type="RefSeq" id="WP_053248955.1">
    <property type="nucleotide sequence ID" value="NZ_LGAP01000005.1"/>
</dbReference>
<sequence length="126" mass="13258">MQVVGIQVSAERAGKAGFTVEFVGAEGEVVTVTCPQDAEASLNRLNAVARAKDILSAALGADEKLLDASDQRRANPAGMHPLPNARTAHDRETMEEQLDEGLEDTFPASDPVSIASSAIAKGNSRR</sequence>
<dbReference type="OrthoDB" id="8101404at2"/>
<proteinExistence type="predicted"/>
<organism evidence="2 3">
    <name type="scientific">Ensifer adhaerens</name>
    <name type="common">Sinorhizobium morelense</name>
    <dbReference type="NCBI Taxonomy" id="106592"/>
    <lineage>
        <taxon>Bacteria</taxon>
        <taxon>Pseudomonadati</taxon>
        <taxon>Pseudomonadota</taxon>
        <taxon>Alphaproteobacteria</taxon>
        <taxon>Hyphomicrobiales</taxon>
        <taxon>Rhizobiaceae</taxon>
        <taxon>Sinorhizobium/Ensifer group</taxon>
        <taxon>Ensifer</taxon>
    </lineage>
</organism>
<dbReference type="PATRIC" id="fig|106592.7.peg.6235"/>
<dbReference type="EMBL" id="LGAP01000005">
    <property type="protein sequence ID" value="KOF19393.1"/>
    <property type="molecule type" value="Genomic_DNA"/>
</dbReference>
<dbReference type="AlphaFoldDB" id="A0A0L8BXT4"/>
<comment type="caution">
    <text evidence="2">The sequence shown here is derived from an EMBL/GenBank/DDBJ whole genome shotgun (WGS) entry which is preliminary data.</text>
</comment>
<evidence type="ECO:0000256" key="1">
    <source>
        <dbReference type="SAM" id="MobiDB-lite"/>
    </source>
</evidence>
<feature type="region of interest" description="Disordered" evidence="1">
    <location>
        <begin position="68"/>
        <end position="126"/>
    </location>
</feature>
<evidence type="ECO:0000313" key="2">
    <source>
        <dbReference type="EMBL" id="KOF19393.1"/>
    </source>
</evidence>
<accession>A0A0L8BXT4</accession>
<dbReference type="Proteomes" id="UP000037425">
    <property type="component" value="Unassembled WGS sequence"/>
</dbReference>